<keyword evidence="2" id="KW-0472">Membrane</keyword>
<comment type="subcellular location">
    <subcellularLocation>
        <location evidence="2">Cell membrane</location>
        <topology evidence="2">Lipid-anchor</topology>
    </subcellularLocation>
</comment>
<dbReference type="PANTHER" id="PTHR30203">
    <property type="entry name" value="OUTER MEMBRANE CATION EFFLUX PROTEIN"/>
    <property type="match status" value="1"/>
</dbReference>
<gene>
    <name evidence="3" type="ORF">E6O51_16900</name>
</gene>
<protein>
    <submittedName>
        <fullName evidence="3">Efflux transporter outer membrane subunit</fullName>
    </submittedName>
</protein>
<accession>A0A4S4AHB3</accession>
<dbReference type="Gene3D" id="2.20.200.10">
    <property type="entry name" value="Outer membrane efflux proteins (OEP)"/>
    <property type="match status" value="1"/>
</dbReference>
<keyword evidence="2" id="KW-0812">Transmembrane</keyword>
<dbReference type="Gene3D" id="1.20.1600.10">
    <property type="entry name" value="Outer membrane efflux proteins (OEP)"/>
    <property type="match status" value="1"/>
</dbReference>
<dbReference type="SUPFAM" id="SSF56954">
    <property type="entry name" value="Outer membrane efflux proteins (OEP)"/>
    <property type="match status" value="1"/>
</dbReference>
<evidence type="ECO:0000313" key="3">
    <source>
        <dbReference type="EMBL" id="THF58667.1"/>
    </source>
</evidence>
<evidence type="ECO:0000256" key="1">
    <source>
        <dbReference type="ARBA" id="ARBA00007613"/>
    </source>
</evidence>
<dbReference type="EMBL" id="SSOD01000015">
    <property type="protein sequence ID" value="THF58667.1"/>
    <property type="molecule type" value="Genomic_DNA"/>
</dbReference>
<dbReference type="InterPro" id="IPR003423">
    <property type="entry name" value="OMP_efflux"/>
</dbReference>
<dbReference type="InterPro" id="IPR010131">
    <property type="entry name" value="MdtP/NodT-like"/>
</dbReference>
<proteinExistence type="inferred from homology"/>
<name>A0A4S4AHB3_9RHOO</name>
<evidence type="ECO:0000313" key="4">
    <source>
        <dbReference type="Proteomes" id="UP000307956"/>
    </source>
</evidence>
<dbReference type="GO" id="GO:0005886">
    <property type="term" value="C:plasma membrane"/>
    <property type="evidence" value="ECO:0007669"/>
    <property type="project" value="UniProtKB-SubCell"/>
</dbReference>
<comment type="similarity">
    <text evidence="1 2">Belongs to the outer membrane factor (OMF) (TC 1.B.17) family.</text>
</comment>
<comment type="caution">
    <text evidence="3">The sequence shown here is derived from an EMBL/GenBank/DDBJ whole genome shotgun (WGS) entry which is preliminary data.</text>
</comment>
<dbReference type="AlphaFoldDB" id="A0A4S4AHB3"/>
<keyword evidence="2" id="KW-1134">Transmembrane beta strand</keyword>
<evidence type="ECO:0000256" key="2">
    <source>
        <dbReference type="RuleBase" id="RU362097"/>
    </source>
</evidence>
<dbReference type="Pfam" id="PF02321">
    <property type="entry name" value="OEP"/>
    <property type="match status" value="2"/>
</dbReference>
<sequence>MAMQAPTLLRFLSLLFGLALAGCVGVSRPPAVSADLPQAFPAYDDAAGPGPGGDGALPGWRSFFSDPGLVALIEAALAHNRDLRVVQAQVEEARALYGIQSAARLPEIDVNATGTRGRTPADLSLTGVATVAGQYRVGLALPAFEIDFWGRVRSLEQAALAQYLSTEEARTAFELSLVATVANSYLLARELDERIVLARRTLESREESLRIMRRRAEVGVSSDLEVRQVEGLLLATRGELATLERLRAQNEALLQQLAGHALPADPPGGLETQGLPEALPAGLPSALLARRPDLRAAEQRLRAAEANVGAARAAFFPNISLTGFAGTASAELDGLFRAGSGSWSFTPVLHLPLFDGGRLRANLDLAEARRNGAVAGYEADVQTAFREVAEALAAHHWLGRQVAAQGELVAAERERARLAELRYERGVSSYLDVLDAQRGLFAAEQALVQLRRARMSAMVDLYKTLGGGQLP</sequence>
<keyword evidence="2" id="KW-0564">Palmitate</keyword>
<dbReference type="NCBIfam" id="TIGR01845">
    <property type="entry name" value="outer_NodT"/>
    <property type="match status" value="1"/>
</dbReference>
<dbReference type="PANTHER" id="PTHR30203:SF32">
    <property type="entry name" value="CATION EFFLUX SYSTEM PROTEIN CUSC"/>
    <property type="match status" value="1"/>
</dbReference>
<keyword evidence="4" id="KW-1185">Reference proteome</keyword>
<dbReference type="OrthoDB" id="9770517at2"/>
<dbReference type="Proteomes" id="UP000307956">
    <property type="component" value="Unassembled WGS sequence"/>
</dbReference>
<reference evidence="3 4" key="1">
    <citation type="submission" date="2019-04" db="EMBL/GenBank/DDBJ databases">
        <title>Azoarcus rhizosphaerae sp. nov. isolated from rhizosphere of Ficus religiosa.</title>
        <authorList>
            <person name="Lin S.-Y."/>
            <person name="Hameed A."/>
            <person name="Hsu Y.-H."/>
            <person name="Young C.-C."/>
        </authorList>
    </citation>
    <scope>NUCLEOTIDE SEQUENCE [LARGE SCALE GENOMIC DNA]</scope>
    <source>
        <strain evidence="3 4">CC-YHH848</strain>
    </source>
</reference>
<keyword evidence="2" id="KW-0449">Lipoprotein</keyword>
<dbReference type="GO" id="GO:0015562">
    <property type="term" value="F:efflux transmembrane transporter activity"/>
    <property type="evidence" value="ECO:0007669"/>
    <property type="project" value="InterPro"/>
</dbReference>
<organism evidence="3 4">
    <name type="scientific">Pseudothauera rhizosphaerae</name>
    <dbReference type="NCBI Taxonomy" id="2565932"/>
    <lineage>
        <taxon>Bacteria</taxon>
        <taxon>Pseudomonadati</taxon>
        <taxon>Pseudomonadota</taxon>
        <taxon>Betaproteobacteria</taxon>
        <taxon>Rhodocyclales</taxon>
        <taxon>Zoogloeaceae</taxon>
        <taxon>Pseudothauera</taxon>
    </lineage>
</organism>